<proteinExistence type="predicted"/>
<sequence>MISAKDDIRSLLRTDPSERMDIHTLMRTPLVTGEEEPLGVPIPGAEDEETDELVTEPIVVPRSVRFLRDGVKAPRLHSIQVRRSRSCPGHDAARQRPDLHEEPADVMQQPVRTTSHGSPQHSEGTMLIVPTRRQIALRILSVLYFAPLHSWMYRSGILEHSS</sequence>
<gene>
    <name evidence="2" type="primary">Acey_s0010.g1091</name>
    <name evidence="2" type="ORF">Y032_0010g1091</name>
</gene>
<evidence type="ECO:0000256" key="1">
    <source>
        <dbReference type="SAM" id="MobiDB-lite"/>
    </source>
</evidence>
<feature type="region of interest" description="Disordered" evidence="1">
    <location>
        <begin position="82"/>
        <end position="123"/>
    </location>
</feature>
<organism evidence="2 3">
    <name type="scientific">Ancylostoma ceylanicum</name>
    <dbReference type="NCBI Taxonomy" id="53326"/>
    <lineage>
        <taxon>Eukaryota</taxon>
        <taxon>Metazoa</taxon>
        <taxon>Ecdysozoa</taxon>
        <taxon>Nematoda</taxon>
        <taxon>Chromadorea</taxon>
        <taxon>Rhabditida</taxon>
        <taxon>Rhabditina</taxon>
        <taxon>Rhabditomorpha</taxon>
        <taxon>Strongyloidea</taxon>
        <taxon>Ancylostomatidae</taxon>
        <taxon>Ancylostomatinae</taxon>
        <taxon>Ancylostoma</taxon>
    </lineage>
</organism>
<dbReference type="AlphaFoldDB" id="A0A016VFA9"/>
<comment type="caution">
    <text evidence="2">The sequence shown here is derived from an EMBL/GenBank/DDBJ whole genome shotgun (WGS) entry which is preliminary data.</text>
</comment>
<evidence type="ECO:0000313" key="3">
    <source>
        <dbReference type="Proteomes" id="UP000024635"/>
    </source>
</evidence>
<accession>A0A016VFA9</accession>
<name>A0A016VFA9_9BILA</name>
<keyword evidence="3" id="KW-1185">Reference proteome</keyword>
<feature type="compositionally biased region" description="Polar residues" evidence="1">
    <location>
        <begin position="110"/>
        <end position="123"/>
    </location>
</feature>
<feature type="compositionally biased region" description="Basic and acidic residues" evidence="1">
    <location>
        <begin position="91"/>
        <end position="103"/>
    </location>
</feature>
<dbReference type="Proteomes" id="UP000024635">
    <property type="component" value="Unassembled WGS sequence"/>
</dbReference>
<evidence type="ECO:0000313" key="2">
    <source>
        <dbReference type="EMBL" id="EYC26324.1"/>
    </source>
</evidence>
<reference evidence="3" key="1">
    <citation type="journal article" date="2015" name="Nat. Genet.">
        <title>The genome and transcriptome of the zoonotic hookworm Ancylostoma ceylanicum identify infection-specific gene families.</title>
        <authorList>
            <person name="Schwarz E.M."/>
            <person name="Hu Y."/>
            <person name="Antoshechkin I."/>
            <person name="Miller M.M."/>
            <person name="Sternberg P.W."/>
            <person name="Aroian R.V."/>
        </authorList>
    </citation>
    <scope>NUCLEOTIDE SEQUENCE</scope>
    <source>
        <strain evidence="3">HY135</strain>
    </source>
</reference>
<dbReference type="EMBL" id="JARK01001346">
    <property type="protein sequence ID" value="EYC26324.1"/>
    <property type="molecule type" value="Genomic_DNA"/>
</dbReference>
<protein>
    <submittedName>
        <fullName evidence="2">Uncharacterized protein</fullName>
    </submittedName>
</protein>